<gene>
    <name evidence="8" type="ORF">FPOA_13126</name>
</gene>
<keyword evidence="9" id="KW-1185">Reference proteome</keyword>
<comment type="similarity">
    <text evidence="5">Belongs to the SAT4 family.</text>
</comment>
<dbReference type="STRING" id="36050.A0A1B8A6P6"/>
<name>A0A1B8A6P6_FUSPO</name>
<dbReference type="EMBL" id="LYXU01000113">
    <property type="protein sequence ID" value="OBS16157.1"/>
    <property type="molecule type" value="Genomic_DNA"/>
</dbReference>
<keyword evidence="2 6" id="KW-0812">Transmembrane</keyword>
<feature type="transmembrane region" description="Helical" evidence="6">
    <location>
        <begin position="80"/>
        <end position="103"/>
    </location>
</feature>
<feature type="non-terminal residue" evidence="8">
    <location>
        <position position="221"/>
    </location>
</feature>
<protein>
    <recommendedName>
        <fullName evidence="7">Rhodopsin domain-containing protein</fullName>
    </recommendedName>
</protein>
<feature type="transmembrane region" description="Helical" evidence="6">
    <location>
        <begin position="163"/>
        <end position="183"/>
    </location>
</feature>
<evidence type="ECO:0000256" key="3">
    <source>
        <dbReference type="ARBA" id="ARBA00022989"/>
    </source>
</evidence>
<evidence type="ECO:0000313" key="9">
    <source>
        <dbReference type="Proteomes" id="UP000091967"/>
    </source>
</evidence>
<dbReference type="PANTHER" id="PTHR33048:SF124">
    <property type="entry name" value="INTEGRAL MEMBRANE PROTEIN"/>
    <property type="match status" value="1"/>
</dbReference>
<organism evidence="8 9">
    <name type="scientific">Fusarium poae</name>
    <dbReference type="NCBI Taxonomy" id="36050"/>
    <lineage>
        <taxon>Eukaryota</taxon>
        <taxon>Fungi</taxon>
        <taxon>Dikarya</taxon>
        <taxon>Ascomycota</taxon>
        <taxon>Pezizomycotina</taxon>
        <taxon>Sordariomycetes</taxon>
        <taxon>Hypocreomycetidae</taxon>
        <taxon>Hypocreales</taxon>
        <taxon>Nectriaceae</taxon>
        <taxon>Fusarium</taxon>
    </lineage>
</organism>
<evidence type="ECO:0000256" key="4">
    <source>
        <dbReference type="ARBA" id="ARBA00023136"/>
    </source>
</evidence>
<evidence type="ECO:0000313" key="8">
    <source>
        <dbReference type="EMBL" id="OBS16157.1"/>
    </source>
</evidence>
<sequence>MQDMILPPCILTTVAQLIIFIAVLFFDHNVHAWEKSLDTATRATTLVFTANLFLISGTARKAGDLYHLLQLINSFKWARYVIRFTGGLVVTASTAAWLALLFACKPIDAAWDLRLSGEAQCIDRYPFHILQAGSGAVADVIVMAVMLYHCLSPRHSWKDKSVLLTHFSSGLLLPIPAVARLAILATAREDPDTTFALAPAILCFIIEANLVIMYNLIPDFK</sequence>
<dbReference type="Pfam" id="PF20684">
    <property type="entry name" value="Fung_rhodopsin"/>
    <property type="match status" value="1"/>
</dbReference>
<feature type="domain" description="Rhodopsin" evidence="7">
    <location>
        <begin position="8"/>
        <end position="217"/>
    </location>
</feature>
<accession>A0A1B8A6P6</accession>
<comment type="caution">
    <text evidence="8">The sequence shown here is derived from an EMBL/GenBank/DDBJ whole genome shotgun (WGS) entry which is preliminary data.</text>
</comment>
<dbReference type="InterPro" id="IPR049326">
    <property type="entry name" value="Rhodopsin_dom_fungi"/>
</dbReference>
<comment type="subcellular location">
    <subcellularLocation>
        <location evidence="1">Membrane</location>
        <topology evidence="1">Multi-pass membrane protein</topology>
    </subcellularLocation>
</comment>
<keyword evidence="3 6" id="KW-1133">Transmembrane helix</keyword>
<evidence type="ECO:0000256" key="6">
    <source>
        <dbReference type="SAM" id="Phobius"/>
    </source>
</evidence>
<feature type="transmembrane region" description="Helical" evidence="6">
    <location>
        <begin position="195"/>
        <end position="217"/>
    </location>
</feature>
<dbReference type="PANTHER" id="PTHR33048">
    <property type="entry name" value="PTH11-LIKE INTEGRAL MEMBRANE PROTEIN (AFU_ORTHOLOGUE AFUA_5G11245)"/>
    <property type="match status" value="1"/>
</dbReference>
<evidence type="ECO:0000256" key="5">
    <source>
        <dbReference type="ARBA" id="ARBA00038359"/>
    </source>
</evidence>
<evidence type="ECO:0000259" key="7">
    <source>
        <dbReference type="Pfam" id="PF20684"/>
    </source>
</evidence>
<dbReference type="InterPro" id="IPR052337">
    <property type="entry name" value="SAT4-like"/>
</dbReference>
<feature type="transmembrane region" description="Helical" evidence="6">
    <location>
        <begin position="132"/>
        <end position="151"/>
    </location>
</feature>
<keyword evidence="4 6" id="KW-0472">Membrane</keyword>
<evidence type="ECO:0000256" key="2">
    <source>
        <dbReference type="ARBA" id="ARBA00022692"/>
    </source>
</evidence>
<dbReference type="GO" id="GO:0016020">
    <property type="term" value="C:membrane"/>
    <property type="evidence" value="ECO:0007669"/>
    <property type="project" value="UniProtKB-SubCell"/>
</dbReference>
<dbReference type="Proteomes" id="UP000091967">
    <property type="component" value="Unassembled WGS sequence"/>
</dbReference>
<evidence type="ECO:0000256" key="1">
    <source>
        <dbReference type="ARBA" id="ARBA00004141"/>
    </source>
</evidence>
<dbReference type="AlphaFoldDB" id="A0A1B8A6P6"/>
<reference evidence="8 9" key="1">
    <citation type="submission" date="2016-06" db="EMBL/GenBank/DDBJ databases">
        <title>Living apart together: crosstalk between the core and supernumerary genomes in a fungal plant pathogen.</title>
        <authorList>
            <person name="Vanheule A."/>
            <person name="Audenaert K."/>
            <person name="Warris S."/>
            <person name="Van De Geest H."/>
            <person name="Schijlen E."/>
            <person name="Hofte M."/>
            <person name="De Saeger S."/>
            <person name="Haesaert G."/>
            <person name="Waalwijk C."/>
            <person name="Van Der Lee T."/>
        </authorList>
    </citation>
    <scope>NUCLEOTIDE SEQUENCE [LARGE SCALE GENOMIC DNA]</scope>
    <source>
        <strain evidence="8 9">2516</strain>
    </source>
</reference>
<proteinExistence type="inferred from homology"/>